<dbReference type="FunFam" id="1.10.10.10:FF:000001">
    <property type="entry name" value="LysR family transcriptional regulator"/>
    <property type="match status" value="1"/>
</dbReference>
<dbReference type="Pfam" id="PF03466">
    <property type="entry name" value="LysR_substrate"/>
    <property type="match status" value="1"/>
</dbReference>
<reference evidence="6 7" key="1">
    <citation type="submission" date="2018-10" db="EMBL/GenBank/DDBJ databases">
        <title>Phylogenomics of Brevibacillus.</title>
        <authorList>
            <person name="Dunlap C."/>
        </authorList>
    </citation>
    <scope>NUCLEOTIDE SEQUENCE [LARGE SCALE GENOMIC DNA]</scope>
    <source>
        <strain evidence="6 7">JCM 15716</strain>
    </source>
</reference>
<dbReference type="GO" id="GO:0003700">
    <property type="term" value="F:DNA-binding transcription factor activity"/>
    <property type="evidence" value="ECO:0007669"/>
    <property type="project" value="InterPro"/>
</dbReference>
<dbReference type="AlphaFoldDB" id="A0A3M8DST1"/>
<dbReference type="Proteomes" id="UP000271031">
    <property type="component" value="Unassembled WGS sequence"/>
</dbReference>
<dbReference type="Gene3D" id="1.10.10.10">
    <property type="entry name" value="Winged helix-like DNA-binding domain superfamily/Winged helix DNA-binding domain"/>
    <property type="match status" value="1"/>
</dbReference>
<evidence type="ECO:0000256" key="4">
    <source>
        <dbReference type="ARBA" id="ARBA00023163"/>
    </source>
</evidence>
<dbReference type="PROSITE" id="PS50931">
    <property type="entry name" value="HTH_LYSR"/>
    <property type="match status" value="1"/>
</dbReference>
<dbReference type="InterPro" id="IPR000847">
    <property type="entry name" value="LysR_HTH_N"/>
</dbReference>
<dbReference type="EMBL" id="RHHQ01000008">
    <property type="protein sequence ID" value="RNB90037.1"/>
    <property type="molecule type" value="Genomic_DNA"/>
</dbReference>
<organism evidence="6 7">
    <name type="scientific">Brevibacillus fluminis</name>
    <dbReference type="NCBI Taxonomy" id="511487"/>
    <lineage>
        <taxon>Bacteria</taxon>
        <taxon>Bacillati</taxon>
        <taxon>Bacillota</taxon>
        <taxon>Bacilli</taxon>
        <taxon>Bacillales</taxon>
        <taxon>Paenibacillaceae</taxon>
        <taxon>Brevibacillus</taxon>
    </lineage>
</organism>
<evidence type="ECO:0000313" key="7">
    <source>
        <dbReference type="Proteomes" id="UP000271031"/>
    </source>
</evidence>
<keyword evidence="7" id="KW-1185">Reference proteome</keyword>
<evidence type="ECO:0000313" key="6">
    <source>
        <dbReference type="EMBL" id="RNB90037.1"/>
    </source>
</evidence>
<gene>
    <name evidence="6" type="ORF">EDM56_11815</name>
</gene>
<keyword evidence="4" id="KW-0804">Transcription</keyword>
<dbReference type="CDD" id="cd05466">
    <property type="entry name" value="PBP2_LTTR_substrate"/>
    <property type="match status" value="1"/>
</dbReference>
<evidence type="ECO:0000256" key="1">
    <source>
        <dbReference type="ARBA" id="ARBA00009437"/>
    </source>
</evidence>
<dbReference type="PANTHER" id="PTHR30126">
    <property type="entry name" value="HTH-TYPE TRANSCRIPTIONAL REGULATOR"/>
    <property type="match status" value="1"/>
</dbReference>
<dbReference type="SUPFAM" id="SSF46785">
    <property type="entry name" value="Winged helix' DNA-binding domain"/>
    <property type="match status" value="1"/>
</dbReference>
<dbReference type="PRINTS" id="PR00039">
    <property type="entry name" value="HTHLYSR"/>
</dbReference>
<keyword evidence="2" id="KW-0805">Transcription regulation</keyword>
<dbReference type="InterPro" id="IPR036390">
    <property type="entry name" value="WH_DNA-bd_sf"/>
</dbReference>
<name>A0A3M8DST1_9BACL</name>
<dbReference type="InterPro" id="IPR005119">
    <property type="entry name" value="LysR_subst-bd"/>
</dbReference>
<dbReference type="Gene3D" id="3.40.190.290">
    <property type="match status" value="1"/>
</dbReference>
<dbReference type="InterPro" id="IPR036388">
    <property type="entry name" value="WH-like_DNA-bd_sf"/>
</dbReference>
<proteinExistence type="inferred from homology"/>
<evidence type="ECO:0000259" key="5">
    <source>
        <dbReference type="PROSITE" id="PS50931"/>
    </source>
</evidence>
<feature type="domain" description="HTH lysR-type" evidence="5">
    <location>
        <begin position="1"/>
        <end position="58"/>
    </location>
</feature>
<dbReference type="OrthoDB" id="9803735at2"/>
<accession>A0A3M8DST1</accession>
<dbReference type="PANTHER" id="PTHR30126:SF100">
    <property type="entry name" value="LYSR-FAMILY TRANSCRIPTIONAL REGULATOR"/>
    <property type="match status" value="1"/>
</dbReference>
<evidence type="ECO:0000256" key="3">
    <source>
        <dbReference type="ARBA" id="ARBA00023125"/>
    </source>
</evidence>
<keyword evidence="3" id="KW-0238">DNA-binding</keyword>
<dbReference type="Pfam" id="PF00126">
    <property type="entry name" value="HTH_1"/>
    <property type="match status" value="1"/>
</dbReference>
<evidence type="ECO:0000256" key="2">
    <source>
        <dbReference type="ARBA" id="ARBA00023015"/>
    </source>
</evidence>
<comment type="similarity">
    <text evidence="1">Belongs to the LysR transcriptional regulatory family.</text>
</comment>
<protein>
    <submittedName>
        <fullName evidence="6">LysR family transcriptional regulator</fullName>
    </submittedName>
</protein>
<dbReference type="GO" id="GO:0000976">
    <property type="term" value="F:transcription cis-regulatory region binding"/>
    <property type="evidence" value="ECO:0007669"/>
    <property type="project" value="TreeGrafter"/>
</dbReference>
<sequence length="289" mass="32481">MEIRQFQSFKAVVDLNSFTKAANALQYSQASITSHIQQLEDELGVPLFDRLGKQIQLTAAGQELYQYVVELLTSYAKIKHISATDETLKGEIRIGASETMTVYKLGTVLATYKKRYPDVTFSLIDDYCQQLRERLHTGELDFAITLEPKVSDPQLTTEVIAEVPLVFIGEKNHSFQSIDDIKDECIIFSEGNCALRRFFQGYLTEKGIPTGNYLEFSSMEAMKRCVASGLGISLMPSISVNALVQDQQLKVIEPAAADELLFFGQISYHKNKWLSKAHLKFLEMVLEGA</sequence>
<comment type="caution">
    <text evidence="6">The sequence shown here is derived from an EMBL/GenBank/DDBJ whole genome shotgun (WGS) entry which is preliminary data.</text>
</comment>
<dbReference type="SUPFAM" id="SSF53850">
    <property type="entry name" value="Periplasmic binding protein-like II"/>
    <property type="match status" value="1"/>
</dbReference>